<feature type="transmembrane region" description="Helical" evidence="1">
    <location>
        <begin position="101"/>
        <end position="118"/>
    </location>
</feature>
<organism evidence="2 3">
    <name type="scientific">Cellulomonas shaoxiangyii</name>
    <dbReference type="NCBI Taxonomy" id="2566013"/>
    <lineage>
        <taxon>Bacteria</taxon>
        <taxon>Bacillati</taxon>
        <taxon>Actinomycetota</taxon>
        <taxon>Actinomycetes</taxon>
        <taxon>Micrococcales</taxon>
        <taxon>Cellulomonadaceae</taxon>
        <taxon>Cellulomonas</taxon>
    </lineage>
</organism>
<feature type="transmembrane region" description="Helical" evidence="1">
    <location>
        <begin position="70"/>
        <end position="89"/>
    </location>
</feature>
<keyword evidence="1" id="KW-0812">Transmembrane</keyword>
<sequence length="139" mass="14456">MLTALTTTTDPAAVAAGAGVGSLIGLVLGIVIMGLPLYGIFTKAGEAGWKGFVPILNTIVLLKIAGRPLWWVLLMLVPVVNVVVAVILWNDLSTSFGHGTGFTVGLVLLPFVFLYVLWLDGSTYRGPAAGERVAPPVAA</sequence>
<accession>A0A4P7SJV6</accession>
<dbReference type="RefSeq" id="WP_135971850.1">
    <property type="nucleotide sequence ID" value="NZ_CP039291.1"/>
</dbReference>
<dbReference type="EMBL" id="CP039291">
    <property type="protein sequence ID" value="QCB94121.1"/>
    <property type="molecule type" value="Genomic_DNA"/>
</dbReference>
<protein>
    <submittedName>
        <fullName evidence="2">Signal peptidase I</fullName>
    </submittedName>
</protein>
<evidence type="ECO:0000313" key="2">
    <source>
        <dbReference type="EMBL" id="QCB94121.1"/>
    </source>
</evidence>
<dbReference type="InterPro" id="IPR043739">
    <property type="entry name" value="DUF5684"/>
</dbReference>
<keyword evidence="3" id="KW-1185">Reference proteome</keyword>
<evidence type="ECO:0000313" key="3">
    <source>
        <dbReference type="Proteomes" id="UP000296469"/>
    </source>
</evidence>
<keyword evidence="1" id="KW-1133">Transmembrane helix</keyword>
<dbReference type="OrthoDB" id="3637276at2"/>
<dbReference type="KEGG" id="celz:E5225_11690"/>
<dbReference type="Pfam" id="PF18936">
    <property type="entry name" value="DUF5684"/>
    <property type="match status" value="1"/>
</dbReference>
<dbReference type="AlphaFoldDB" id="A0A4P7SJV6"/>
<gene>
    <name evidence="2" type="ORF">E5225_11690</name>
</gene>
<feature type="transmembrane region" description="Helical" evidence="1">
    <location>
        <begin position="12"/>
        <end position="35"/>
    </location>
</feature>
<dbReference type="Proteomes" id="UP000296469">
    <property type="component" value="Chromosome"/>
</dbReference>
<keyword evidence="1" id="KW-0472">Membrane</keyword>
<evidence type="ECO:0000256" key="1">
    <source>
        <dbReference type="SAM" id="Phobius"/>
    </source>
</evidence>
<proteinExistence type="predicted"/>
<name>A0A4P7SJV6_9CELL</name>
<reference evidence="2 3" key="1">
    <citation type="submission" date="2019-04" db="EMBL/GenBank/DDBJ databases">
        <title>Isolation and identification of Cellulomonas shaoxiangyii sp. Nov. isolated from feces of the Tibetan antelopes (Pantholops hodgsonii) in the Qinghai-Tibet plateau of China.</title>
        <authorList>
            <person name="Tian Z."/>
        </authorList>
    </citation>
    <scope>NUCLEOTIDE SEQUENCE [LARGE SCALE GENOMIC DNA]</scope>
    <source>
        <strain evidence="2 3">Z28</strain>
    </source>
</reference>